<keyword evidence="5" id="KW-0819">tRNA processing</keyword>
<dbReference type="PANTHER" id="PTHR11088">
    <property type="entry name" value="TRNA DIMETHYLALLYLTRANSFERASE"/>
    <property type="match status" value="1"/>
</dbReference>
<accession>A0A9P6ZJZ6</accession>
<keyword evidence="4 6" id="KW-0067">ATP-binding</keyword>
<dbReference type="EC" id="2.5.1.75" evidence="5"/>
<evidence type="ECO:0000256" key="2">
    <source>
        <dbReference type="ARBA" id="ARBA00022679"/>
    </source>
</evidence>
<gene>
    <name evidence="8" type="ORF">EV702DRAFT_1141397</name>
</gene>
<keyword evidence="2 6" id="KW-0808">Transferase</keyword>
<dbReference type="NCBIfam" id="TIGR00174">
    <property type="entry name" value="miaA"/>
    <property type="match status" value="1"/>
</dbReference>
<keyword evidence="9" id="KW-1185">Reference proteome</keyword>
<dbReference type="SUPFAM" id="SSF52540">
    <property type="entry name" value="P-loop containing nucleoside triphosphate hydrolases"/>
    <property type="match status" value="1"/>
</dbReference>
<comment type="similarity">
    <text evidence="1 6">Belongs to the IPP transferase family.</text>
</comment>
<evidence type="ECO:0000256" key="7">
    <source>
        <dbReference type="SAM" id="MobiDB-lite"/>
    </source>
</evidence>
<evidence type="ECO:0000256" key="6">
    <source>
        <dbReference type="RuleBase" id="RU003785"/>
    </source>
</evidence>
<sequence length="509" mass="57046">MSPASASGMSTLKPLITICGTTGVGKSKLAIELALKLAQGTHPWKGARIINADSMQVYTGMDVITNKVPVAERMGVEHLLMDFKQPGEQYVVGQWVQDAIKAIDETHRMDKIPIIVGGTSYWIQHLIFPNRLPTPAQSLSDSVAQSIANLPPELLELFNALPEHPPSAASHPQDAMLLHKLLTALDEPVAQRWHWRDTRKVIGSLRVIKDTGKAPSEIIIEQSKIALIPRYRTLCFWLYAELSILNERLDMRVDDMIKEGLMDEIKELRAIASFPACSSPDAVVTELSDESAVQQTDYTVGIYQSIGYKEFHDYLASSEPSEKLFASAVEKMKYGTRQYAKRQIRWLKNKLLPAIYSTNSGRDHAAALLPVYLLDATELGDQWTSRVLNQGEHIMDAFLGNETLVDPLSLSERAREMLTIDVKPTSPTEVLRARKKVVCSACTLDPSQPFMVEDGPQWEAHRHSRTHRRHAARDKKMHGQPVNRRTTVHSDISSKVDAEDQQDQHRSIV</sequence>
<dbReference type="InterPro" id="IPR039657">
    <property type="entry name" value="Dimethylallyltransferase"/>
</dbReference>
<feature type="compositionally biased region" description="Basic and acidic residues" evidence="7">
    <location>
        <begin position="492"/>
        <end position="509"/>
    </location>
</feature>
<dbReference type="PANTHER" id="PTHR11088:SF89">
    <property type="entry name" value="TRNA DIMETHYLALLYLTRANSFERASE"/>
    <property type="match status" value="1"/>
</dbReference>
<dbReference type="Pfam" id="PF01715">
    <property type="entry name" value="IPPT"/>
    <property type="match status" value="1"/>
</dbReference>
<feature type="compositionally biased region" description="Basic residues" evidence="7">
    <location>
        <begin position="462"/>
        <end position="478"/>
    </location>
</feature>
<evidence type="ECO:0000256" key="5">
    <source>
        <dbReference type="RuleBase" id="RU003783"/>
    </source>
</evidence>
<evidence type="ECO:0000256" key="3">
    <source>
        <dbReference type="ARBA" id="ARBA00022741"/>
    </source>
</evidence>
<comment type="catalytic activity">
    <reaction evidence="5">
        <text>adenosine(37) in tRNA + dimethylallyl diphosphate = N(6)-dimethylallyladenosine(37) in tRNA + diphosphate</text>
        <dbReference type="Rhea" id="RHEA:26482"/>
        <dbReference type="Rhea" id="RHEA-COMP:10162"/>
        <dbReference type="Rhea" id="RHEA-COMP:10375"/>
        <dbReference type="ChEBI" id="CHEBI:33019"/>
        <dbReference type="ChEBI" id="CHEBI:57623"/>
        <dbReference type="ChEBI" id="CHEBI:74411"/>
        <dbReference type="ChEBI" id="CHEBI:74415"/>
        <dbReference type="EC" id="2.5.1.75"/>
    </reaction>
</comment>
<dbReference type="GO" id="GO:0006400">
    <property type="term" value="P:tRNA modification"/>
    <property type="evidence" value="ECO:0007669"/>
    <property type="project" value="TreeGrafter"/>
</dbReference>
<dbReference type="Gene3D" id="3.40.50.300">
    <property type="entry name" value="P-loop containing nucleotide triphosphate hydrolases"/>
    <property type="match status" value="1"/>
</dbReference>
<dbReference type="OrthoDB" id="775260at2759"/>
<dbReference type="Proteomes" id="UP000714275">
    <property type="component" value="Unassembled WGS sequence"/>
</dbReference>
<dbReference type="InterPro" id="IPR027417">
    <property type="entry name" value="P-loop_NTPase"/>
</dbReference>
<proteinExistence type="inferred from homology"/>
<evidence type="ECO:0000256" key="1">
    <source>
        <dbReference type="ARBA" id="ARBA00005842"/>
    </source>
</evidence>
<organism evidence="8 9">
    <name type="scientific">Suillus placidus</name>
    <dbReference type="NCBI Taxonomy" id="48579"/>
    <lineage>
        <taxon>Eukaryota</taxon>
        <taxon>Fungi</taxon>
        <taxon>Dikarya</taxon>
        <taxon>Basidiomycota</taxon>
        <taxon>Agaricomycotina</taxon>
        <taxon>Agaricomycetes</taxon>
        <taxon>Agaricomycetidae</taxon>
        <taxon>Boletales</taxon>
        <taxon>Suillineae</taxon>
        <taxon>Suillaceae</taxon>
        <taxon>Suillus</taxon>
    </lineage>
</organism>
<dbReference type="Gene3D" id="1.10.20.140">
    <property type="match status" value="1"/>
</dbReference>
<evidence type="ECO:0000313" key="8">
    <source>
        <dbReference type="EMBL" id="KAG1769454.1"/>
    </source>
</evidence>
<keyword evidence="3 6" id="KW-0547">Nucleotide-binding</keyword>
<dbReference type="EMBL" id="JABBWD010000072">
    <property type="protein sequence ID" value="KAG1769454.1"/>
    <property type="molecule type" value="Genomic_DNA"/>
</dbReference>
<reference evidence="8" key="1">
    <citation type="journal article" date="2020" name="New Phytol.">
        <title>Comparative genomics reveals dynamic genome evolution in host specialist ectomycorrhizal fungi.</title>
        <authorList>
            <person name="Lofgren L.A."/>
            <person name="Nguyen N.H."/>
            <person name="Vilgalys R."/>
            <person name="Ruytinx J."/>
            <person name="Liao H.L."/>
            <person name="Branco S."/>
            <person name="Kuo A."/>
            <person name="LaButti K."/>
            <person name="Lipzen A."/>
            <person name="Andreopoulos W."/>
            <person name="Pangilinan J."/>
            <person name="Riley R."/>
            <person name="Hundley H."/>
            <person name="Na H."/>
            <person name="Barry K."/>
            <person name="Grigoriev I.V."/>
            <person name="Stajich J.E."/>
            <person name="Kennedy P.G."/>
        </authorList>
    </citation>
    <scope>NUCLEOTIDE SEQUENCE</scope>
    <source>
        <strain evidence="8">DOB743</strain>
    </source>
</reference>
<dbReference type="GO" id="GO:0005524">
    <property type="term" value="F:ATP binding"/>
    <property type="evidence" value="ECO:0007669"/>
    <property type="project" value="UniProtKB-KW"/>
</dbReference>
<dbReference type="AlphaFoldDB" id="A0A9P6ZJZ6"/>
<protein>
    <recommendedName>
        <fullName evidence="5">tRNA dimethylallyltransferase</fullName>
        <ecNumber evidence="5">2.5.1.75</ecNumber>
    </recommendedName>
</protein>
<evidence type="ECO:0000313" key="9">
    <source>
        <dbReference type="Proteomes" id="UP000714275"/>
    </source>
</evidence>
<feature type="region of interest" description="Disordered" evidence="7">
    <location>
        <begin position="459"/>
        <end position="509"/>
    </location>
</feature>
<dbReference type="InterPro" id="IPR018022">
    <property type="entry name" value="IPT"/>
</dbReference>
<evidence type="ECO:0000256" key="4">
    <source>
        <dbReference type="ARBA" id="ARBA00022840"/>
    </source>
</evidence>
<dbReference type="HAMAP" id="MF_00185">
    <property type="entry name" value="IPP_trans"/>
    <property type="match status" value="1"/>
</dbReference>
<comment type="caution">
    <text evidence="8">The sequence shown here is derived from an EMBL/GenBank/DDBJ whole genome shotgun (WGS) entry which is preliminary data.</text>
</comment>
<dbReference type="GO" id="GO:0005739">
    <property type="term" value="C:mitochondrion"/>
    <property type="evidence" value="ECO:0007669"/>
    <property type="project" value="TreeGrafter"/>
</dbReference>
<dbReference type="GO" id="GO:0052381">
    <property type="term" value="F:tRNA dimethylallyltransferase activity"/>
    <property type="evidence" value="ECO:0007669"/>
    <property type="project" value="UniProtKB-EC"/>
</dbReference>
<name>A0A9P6ZJZ6_9AGAM</name>